<dbReference type="InterPro" id="IPR002156">
    <property type="entry name" value="RNaseH_domain"/>
</dbReference>
<dbReference type="InterPro" id="IPR044730">
    <property type="entry name" value="RNase_H-like_dom_plant"/>
</dbReference>
<evidence type="ECO:0000313" key="4">
    <source>
        <dbReference type="Proteomes" id="UP000836841"/>
    </source>
</evidence>
<feature type="non-terminal residue" evidence="3">
    <location>
        <position position="1"/>
    </location>
</feature>
<evidence type="ECO:0000256" key="1">
    <source>
        <dbReference type="SAM" id="MobiDB-lite"/>
    </source>
</evidence>
<reference evidence="3 4" key="1">
    <citation type="submission" date="2022-03" db="EMBL/GenBank/DDBJ databases">
        <authorList>
            <person name="Nunn A."/>
            <person name="Chopra R."/>
            <person name="Nunn A."/>
            <person name="Contreras Garrido A."/>
        </authorList>
    </citation>
    <scope>NUCLEOTIDE SEQUENCE [LARGE SCALE GENOMIC DNA]</scope>
</reference>
<feature type="region of interest" description="Disordered" evidence="1">
    <location>
        <begin position="1"/>
        <end position="73"/>
    </location>
</feature>
<protein>
    <recommendedName>
        <fullName evidence="2">RNase H type-1 domain-containing protein</fullName>
    </recommendedName>
</protein>
<feature type="domain" description="RNase H type-1" evidence="2">
    <location>
        <begin position="122"/>
        <end position="175"/>
    </location>
</feature>
<gene>
    <name evidence="3" type="ORF">TAV2_LOCUS7267</name>
</gene>
<name>A0AAU9RNB8_THLAR</name>
<dbReference type="Pfam" id="PF13456">
    <property type="entry name" value="RVT_3"/>
    <property type="match status" value="1"/>
</dbReference>
<evidence type="ECO:0000259" key="2">
    <source>
        <dbReference type="Pfam" id="PF13456"/>
    </source>
</evidence>
<accession>A0AAU9RNB8</accession>
<feature type="compositionally biased region" description="Polar residues" evidence="1">
    <location>
        <begin position="36"/>
        <end position="72"/>
    </location>
</feature>
<feature type="non-terminal residue" evidence="3">
    <location>
        <position position="175"/>
    </location>
</feature>
<evidence type="ECO:0000313" key="3">
    <source>
        <dbReference type="EMBL" id="CAH2046681.1"/>
    </source>
</evidence>
<dbReference type="AlphaFoldDB" id="A0AAU9RNB8"/>
<proteinExistence type="predicted"/>
<dbReference type="InterPro" id="IPR036397">
    <property type="entry name" value="RNaseH_sf"/>
</dbReference>
<dbReference type="SUPFAM" id="SSF53098">
    <property type="entry name" value="Ribonuclease H-like"/>
    <property type="match status" value="1"/>
</dbReference>
<dbReference type="EMBL" id="OU466858">
    <property type="protein sequence ID" value="CAH2046681.1"/>
    <property type="molecule type" value="Genomic_DNA"/>
</dbReference>
<organism evidence="3 4">
    <name type="scientific">Thlaspi arvense</name>
    <name type="common">Field penny-cress</name>
    <dbReference type="NCBI Taxonomy" id="13288"/>
    <lineage>
        <taxon>Eukaryota</taxon>
        <taxon>Viridiplantae</taxon>
        <taxon>Streptophyta</taxon>
        <taxon>Embryophyta</taxon>
        <taxon>Tracheophyta</taxon>
        <taxon>Spermatophyta</taxon>
        <taxon>Magnoliopsida</taxon>
        <taxon>eudicotyledons</taxon>
        <taxon>Gunneridae</taxon>
        <taxon>Pentapetalae</taxon>
        <taxon>rosids</taxon>
        <taxon>malvids</taxon>
        <taxon>Brassicales</taxon>
        <taxon>Brassicaceae</taxon>
        <taxon>Thlaspideae</taxon>
        <taxon>Thlaspi</taxon>
    </lineage>
</organism>
<dbReference type="GO" id="GO:0004523">
    <property type="term" value="F:RNA-DNA hybrid ribonuclease activity"/>
    <property type="evidence" value="ECO:0007669"/>
    <property type="project" value="InterPro"/>
</dbReference>
<sequence length="175" mass="20327">DGSIVNTWKDPWFPLHSPRPPKPDSQTPPDGPINMLFNNTNTGLNEAKSSQTSAQQGPRQMDNRNSLRTKTPWQRPHPNWFKCNYDGSFIDKETRWKSGWKEIEFSLPLRVSYKLCNNAGTKGDCQRVVNAVTRKSLHFKAHNWIRDIRWWATQFDEVKFTWISRVSNKAADILA</sequence>
<dbReference type="GO" id="GO:0003676">
    <property type="term" value="F:nucleic acid binding"/>
    <property type="evidence" value="ECO:0007669"/>
    <property type="project" value="InterPro"/>
</dbReference>
<dbReference type="Proteomes" id="UP000836841">
    <property type="component" value="Chromosome 2"/>
</dbReference>
<keyword evidence="4" id="KW-1185">Reference proteome</keyword>
<dbReference type="InterPro" id="IPR012337">
    <property type="entry name" value="RNaseH-like_sf"/>
</dbReference>
<dbReference type="Gene3D" id="3.30.420.10">
    <property type="entry name" value="Ribonuclease H-like superfamily/Ribonuclease H"/>
    <property type="match status" value="1"/>
</dbReference>
<dbReference type="CDD" id="cd06222">
    <property type="entry name" value="RNase_H_like"/>
    <property type="match status" value="1"/>
</dbReference>